<dbReference type="Gene3D" id="2.40.155.10">
    <property type="entry name" value="Green fluorescent protein"/>
    <property type="match status" value="1"/>
</dbReference>
<dbReference type="InterPro" id="IPR000203">
    <property type="entry name" value="GPS"/>
</dbReference>
<dbReference type="InterPro" id="IPR000832">
    <property type="entry name" value="GPCR_2_secretin-like"/>
</dbReference>
<dbReference type="Pfam" id="PF12661">
    <property type="entry name" value="hEGF"/>
    <property type="match status" value="1"/>
</dbReference>
<feature type="compositionally biased region" description="Low complexity" evidence="12">
    <location>
        <begin position="751"/>
        <end position="765"/>
    </location>
</feature>
<dbReference type="FunFam" id="2.10.25.10:FF:000472">
    <property type="entry name" value="Uncharacterized protein, isoform A"/>
    <property type="match status" value="1"/>
</dbReference>
<dbReference type="PROSITE" id="PS01186">
    <property type="entry name" value="EGF_2"/>
    <property type="match status" value="3"/>
</dbReference>
<dbReference type="GO" id="GO:0004930">
    <property type="term" value="F:G protein-coupled receptor activity"/>
    <property type="evidence" value="ECO:0007669"/>
    <property type="project" value="InterPro"/>
</dbReference>
<dbReference type="EMBL" id="LR785094">
    <property type="protein sequence ID" value="CAB3245044.1"/>
    <property type="molecule type" value="mRNA"/>
</dbReference>
<dbReference type="InterPro" id="IPR000152">
    <property type="entry name" value="EGF-type_Asp/Asn_hydroxyl_site"/>
</dbReference>
<proteinExistence type="evidence at transcript level"/>
<dbReference type="InterPro" id="IPR024731">
    <property type="entry name" value="NELL2-like_EGF"/>
</dbReference>
<evidence type="ECO:0000256" key="6">
    <source>
        <dbReference type="ARBA" id="ARBA00022737"/>
    </source>
</evidence>
<dbReference type="Gene3D" id="2.10.25.10">
    <property type="entry name" value="Laminin"/>
    <property type="match status" value="2"/>
</dbReference>
<evidence type="ECO:0000256" key="13">
    <source>
        <dbReference type="SAM" id="Phobius"/>
    </source>
</evidence>
<organism evidence="17">
    <name type="scientific">Phallusia mammillata</name>
    <dbReference type="NCBI Taxonomy" id="59560"/>
    <lineage>
        <taxon>Eukaryota</taxon>
        <taxon>Metazoa</taxon>
        <taxon>Chordata</taxon>
        <taxon>Tunicata</taxon>
        <taxon>Ascidiacea</taxon>
        <taxon>Phlebobranchia</taxon>
        <taxon>Ascidiidae</taxon>
        <taxon>Phallusia</taxon>
    </lineage>
</organism>
<dbReference type="PROSITE" id="PS50221">
    <property type="entry name" value="GAIN_B"/>
    <property type="match status" value="1"/>
</dbReference>
<dbReference type="SMART" id="SM00179">
    <property type="entry name" value="EGF_CA"/>
    <property type="match status" value="3"/>
</dbReference>
<dbReference type="SUPFAM" id="SSF81321">
    <property type="entry name" value="Family A G protein-coupled receptor-like"/>
    <property type="match status" value="1"/>
</dbReference>
<feature type="disulfide bond" evidence="11">
    <location>
        <begin position="17"/>
        <end position="26"/>
    </location>
</feature>
<keyword evidence="8 13" id="KW-0472">Membrane</keyword>
<dbReference type="InterPro" id="IPR018097">
    <property type="entry name" value="EGF_Ca-bd_CS"/>
</dbReference>
<dbReference type="SUPFAM" id="SSF57184">
    <property type="entry name" value="Growth factor receptor domain"/>
    <property type="match status" value="1"/>
</dbReference>
<feature type="region of interest" description="Disordered" evidence="12">
    <location>
        <begin position="751"/>
        <end position="772"/>
    </location>
</feature>
<dbReference type="CDD" id="cd15040">
    <property type="entry name" value="7tmB2_Adhesion"/>
    <property type="match status" value="1"/>
</dbReference>
<feature type="domain" description="GAIN-B" evidence="15">
    <location>
        <begin position="285"/>
        <end position="467"/>
    </location>
</feature>
<feature type="transmembrane region" description="Helical" evidence="13">
    <location>
        <begin position="469"/>
        <end position="495"/>
    </location>
</feature>
<feature type="disulfide bond" evidence="11">
    <location>
        <begin position="55"/>
        <end position="64"/>
    </location>
</feature>
<feature type="transmembrane region" description="Helical" evidence="13">
    <location>
        <begin position="507"/>
        <end position="525"/>
    </location>
</feature>
<feature type="transmembrane region" description="Helical" evidence="13">
    <location>
        <begin position="710"/>
        <end position="731"/>
    </location>
</feature>
<dbReference type="InterPro" id="IPR009017">
    <property type="entry name" value="GFP"/>
</dbReference>
<comment type="subcellular location">
    <subcellularLocation>
        <location evidence="1">Cell membrane</location>
        <topology evidence="1">Multi-pass membrane protein</topology>
    </subcellularLocation>
</comment>
<comment type="caution">
    <text evidence="11">Lacks conserved residue(s) required for the propagation of feature annotation.</text>
</comment>
<evidence type="ECO:0000256" key="8">
    <source>
        <dbReference type="ARBA" id="ARBA00023136"/>
    </source>
</evidence>
<evidence type="ECO:0000259" key="16">
    <source>
        <dbReference type="PROSITE" id="PS50261"/>
    </source>
</evidence>
<keyword evidence="7 13" id="KW-1133">Transmembrane helix</keyword>
<sequence length="772" mass="86122">MNGARCTDIVDGHVCTCLPGFTDASCATDINECAPIPCQNNATCTDLVNGYNCTCVLGFTGKNCAQITYVCGTRVCSRFAKCFLTEGNYSCHCKSGYVGDGYTCQPFCRKTQIFVQALNQSVTFNKTNVGETANSQEICSNGRPMASVDCVYGAPAGFAAIKSPSCERTILSTISQIEDTITAKEISSTIAFFKLATKIVTVQDHVFEVIDGLEIILQVVSRQQRQITTNVMYDAMLVAEQLTNALTSSSNINTIDTTKNKRQKQHLLEVLQNFANYVEIPQDITNFTLTTEQITLQIFKPTTARSGRQLQNKKYSDIRFAPAPKSQHAAEQPVQLVVPGEVIDQAATQLRKETQIAFFQFNNDDLFSSLDRVEVVVSAQIKGYDPATLGKSISLEFSHETKIQREVPVGNGVLKNVVTRTQCSVWDDHQQVWVPNGCELVKNSFPPQCKCYKLANFAMLVDTKILPSAFLMGITTYVGLCLSIIGLSMTIFVFLSVPKLRNRQPTIFLLNICICLMAVCIIFLISGNQIGNRIPCYMLTALLHYFLLATWFWMTANAYTMYKALVKVFQISSKLSGRNAAIIYLVPLAIVLLNMGVTVFNTDIKTYRPDNILFESVYKSRHMCWLRLYSLYFGFLLPVGVMFLINMYFFVAVLAKITCCKKKIQSTAKVRGLGRNFQIAISMICLMGLTWIFGFLMLVAEDERHQTVMAWLFTVFNSTQGLSIFIFNCVLNKGVRDAGRDWVSTKTRKTQVSTTGTTTNTRTTNHYTSSKI</sequence>
<dbReference type="PANTHER" id="PTHR47767:SF1">
    <property type="entry name" value="ADHESION G PROTEIN-COUPLED RECEPTOR G7"/>
    <property type="match status" value="1"/>
</dbReference>
<keyword evidence="6" id="KW-0677">Repeat</keyword>
<evidence type="ECO:0000259" key="14">
    <source>
        <dbReference type="PROSITE" id="PS50026"/>
    </source>
</evidence>
<protein>
    <submittedName>
        <fullName evidence="17">Fibrillin-2-like</fullName>
    </submittedName>
</protein>
<dbReference type="InterPro" id="IPR017981">
    <property type="entry name" value="GPCR_2-like_7TM"/>
</dbReference>
<keyword evidence="4 13" id="KW-0812">Transmembrane</keyword>
<keyword evidence="3 11" id="KW-0245">EGF-like domain</keyword>
<dbReference type="GO" id="GO:0005509">
    <property type="term" value="F:calcium ion binding"/>
    <property type="evidence" value="ECO:0007669"/>
    <property type="project" value="InterPro"/>
</dbReference>
<keyword evidence="10" id="KW-0325">Glycoprotein</keyword>
<feature type="transmembrane region" description="Helical" evidence="13">
    <location>
        <begin position="631"/>
        <end position="655"/>
    </location>
</feature>
<evidence type="ECO:0000256" key="1">
    <source>
        <dbReference type="ARBA" id="ARBA00004651"/>
    </source>
</evidence>
<evidence type="ECO:0000256" key="12">
    <source>
        <dbReference type="SAM" id="MobiDB-lite"/>
    </source>
</evidence>
<evidence type="ECO:0000256" key="10">
    <source>
        <dbReference type="ARBA" id="ARBA00023180"/>
    </source>
</evidence>
<keyword evidence="9 11" id="KW-1015">Disulfide bond</keyword>
<evidence type="ECO:0000256" key="11">
    <source>
        <dbReference type="PROSITE-ProRule" id="PRU00076"/>
    </source>
</evidence>
<dbReference type="InterPro" id="IPR057244">
    <property type="entry name" value="GAIN_B"/>
</dbReference>
<evidence type="ECO:0000256" key="2">
    <source>
        <dbReference type="ARBA" id="ARBA00022475"/>
    </source>
</evidence>
<evidence type="ECO:0000313" key="17">
    <source>
        <dbReference type="EMBL" id="CAB3245044.1"/>
    </source>
</evidence>
<dbReference type="Gene3D" id="2.60.220.50">
    <property type="match status" value="1"/>
</dbReference>
<dbReference type="InterPro" id="IPR009030">
    <property type="entry name" value="Growth_fac_rcpt_cys_sf"/>
</dbReference>
<keyword evidence="2" id="KW-1003">Cell membrane</keyword>
<dbReference type="Pfam" id="PF00002">
    <property type="entry name" value="7tm_2"/>
    <property type="match status" value="1"/>
</dbReference>
<evidence type="ECO:0000256" key="5">
    <source>
        <dbReference type="ARBA" id="ARBA00022729"/>
    </source>
</evidence>
<dbReference type="PROSITE" id="PS01187">
    <property type="entry name" value="EGF_CA"/>
    <property type="match status" value="1"/>
</dbReference>
<dbReference type="InterPro" id="IPR013032">
    <property type="entry name" value="EGF-like_CS"/>
</dbReference>
<accession>A0A6F9DD81</accession>
<feature type="transmembrane region" description="Helical" evidence="13">
    <location>
        <begin position="676"/>
        <end position="698"/>
    </location>
</feature>
<evidence type="ECO:0000256" key="4">
    <source>
        <dbReference type="ARBA" id="ARBA00022692"/>
    </source>
</evidence>
<dbReference type="AlphaFoldDB" id="A0A6F9DD81"/>
<dbReference type="PROSITE" id="PS50261">
    <property type="entry name" value="G_PROTEIN_RECEP_F2_4"/>
    <property type="match status" value="1"/>
</dbReference>
<dbReference type="GO" id="GO:0007166">
    <property type="term" value="P:cell surface receptor signaling pathway"/>
    <property type="evidence" value="ECO:0007669"/>
    <property type="project" value="InterPro"/>
</dbReference>
<dbReference type="PROSITE" id="PS00022">
    <property type="entry name" value="EGF_1"/>
    <property type="match status" value="1"/>
</dbReference>
<dbReference type="Pfam" id="PF01825">
    <property type="entry name" value="GPS"/>
    <property type="match status" value="1"/>
</dbReference>
<dbReference type="InterPro" id="IPR000742">
    <property type="entry name" value="EGF"/>
</dbReference>
<dbReference type="PANTHER" id="PTHR47767">
    <property type="entry name" value="ADHESION G PROTEIN-COUPLED RECEPTOR G7"/>
    <property type="match status" value="1"/>
</dbReference>
<dbReference type="Pfam" id="PF00008">
    <property type="entry name" value="EGF"/>
    <property type="match status" value="1"/>
</dbReference>
<feature type="domain" description="EGF-like" evidence="14">
    <location>
        <begin position="67"/>
        <end position="105"/>
    </location>
</feature>
<dbReference type="InterPro" id="IPR001881">
    <property type="entry name" value="EGF-like_Ca-bd_dom"/>
</dbReference>
<feature type="transmembrane region" description="Helical" evidence="13">
    <location>
        <begin position="537"/>
        <end position="560"/>
    </location>
</feature>
<dbReference type="SMART" id="SM00181">
    <property type="entry name" value="EGF"/>
    <property type="match status" value="3"/>
</dbReference>
<dbReference type="SMART" id="SM00303">
    <property type="entry name" value="GPS"/>
    <property type="match status" value="1"/>
</dbReference>
<gene>
    <name evidence="17" type="primary">Fbn2-001</name>
</gene>
<reference evidence="17" key="1">
    <citation type="submission" date="2020-04" db="EMBL/GenBank/DDBJ databases">
        <authorList>
            <person name="Neveu A P."/>
        </authorList>
    </citation>
    <scope>NUCLEOTIDE SEQUENCE</scope>
    <source>
        <tissue evidence="17">Whole embryo</tissue>
    </source>
</reference>
<dbReference type="Gene3D" id="1.20.1070.10">
    <property type="entry name" value="Rhodopsin 7-helix transmembrane proteins"/>
    <property type="match status" value="1"/>
</dbReference>
<dbReference type="CDD" id="cd00054">
    <property type="entry name" value="EGF_CA"/>
    <property type="match status" value="2"/>
</dbReference>
<evidence type="ECO:0000259" key="15">
    <source>
        <dbReference type="PROSITE" id="PS50221"/>
    </source>
</evidence>
<name>A0A6F9DD81_9ASCI</name>
<dbReference type="PROSITE" id="PS50026">
    <property type="entry name" value="EGF_3"/>
    <property type="match status" value="3"/>
</dbReference>
<evidence type="ECO:0000256" key="9">
    <source>
        <dbReference type="ARBA" id="ARBA00023157"/>
    </source>
</evidence>
<dbReference type="InterPro" id="IPR053066">
    <property type="entry name" value="ADGR_G7"/>
</dbReference>
<feature type="domain" description="EGF-like" evidence="14">
    <location>
        <begin position="29"/>
        <end position="65"/>
    </location>
</feature>
<evidence type="ECO:0000256" key="3">
    <source>
        <dbReference type="ARBA" id="ARBA00022536"/>
    </source>
</evidence>
<feature type="domain" description="G-protein coupled receptors family 2 profile 2" evidence="16">
    <location>
        <begin position="472"/>
        <end position="732"/>
    </location>
</feature>
<dbReference type="Pfam" id="PF12947">
    <property type="entry name" value="EGF_3"/>
    <property type="match status" value="1"/>
</dbReference>
<feature type="transmembrane region" description="Helical" evidence="13">
    <location>
        <begin position="581"/>
        <end position="600"/>
    </location>
</feature>
<dbReference type="InterPro" id="IPR046338">
    <property type="entry name" value="GAIN_dom_sf"/>
</dbReference>
<dbReference type="PROSITE" id="PS00010">
    <property type="entry name" value="ASX_HYDROXYL"/>
    <property type="match status" value="1"/>
</dbReference>
<feature type="domain" description="EGF-like" evidence="14">
    <location>
        <begin position="1"/>
        <end position="27"/>
    </location>
</feature>
<dbReference type="GO" id="GO:0005886">
    <property type="term" value="C:plasma membrane"/>
    <property type="evidence" value="ECO:0007669"/>
    <property type="project" value="UniProtKB-SubCell"/>
</dbReference>
<keyword evidence="5" id="KW-0732">Signal</keyword>
<evidence type="ECO:0000256" key="7">
    <source>
        <dbReference type="ARBA" id="ARBA00022989"/>
    </source>
</evidence>